<proteinExistence type="predicted"/>
<dbReference type="AlphaFoldDB" id="A0A0M0GC13"/>
<evidence type="ECO:0000313" key="2">
    <source>
        <dbReference type="Proteomes" id="UP000037109"/>
    </source>
</evidence>
<dbReference type="RefSeq" id="WP_053434743.1">
    <property type="nucleotide sequence ID" value="NZ_LGUF01000007.1"/>
</dbReference>
<dbReference type="OrthoDB" id="9925886at2"/>
<keyword evidence="2" id="KW-1185">Reference proteome</keyword>
<dbReference type="PATRIC" id="fig|1459.3.peg.2472"/>
<sequence>MYAVIIRTKRGYELQYKDDLASENVTGKEYSSNDEILKRSLTADWQESNEENVLWVAKLIDN</sequence>
<name>A0A0M0GC13_SPOGL</name>
<protein>
    <submittedName>
        <fullName evidence="1">Uncharacterized protein</fullName>
    </submittedName>
</protein>
<comment type="caution">
    <text evidence="1">The sequence shown here is derived from an EMBL/GenBank/DDBJ whole genome shotgun (WGS) entry which is preliminary data.</text>
</comment>
<dbReference type="STRING" id="1459.AF332_11530"/>
<reference evidence="2" key="1">
    <citation type="submission" date="2015-07" db="EMBL/GenBank/DDBJ databases">
        <title>Fjat-10036 dsm4.</title>
        <authorList>
            <person name="Liu B."/>
            <person name="Wang J."/>
            <person name="Zhu Y."/>
            <person name="Liu G."/>
            <person name="Chen Q."/>
            <person name="Chen Z."/>
            <person name="Lan J."/>
            <person name="Che J."/>
            <person name="Ge C."/>
            <person name="Shi H."/>
            <person name="Pan Z."/>
            <person name="Liu X."/>
        </authorList>
    </citation>
    <scope>NUCLEOTIDE SEQUENCE [LARGE SCALE GENOMIC DNA]</scope>
    <source>
        <strain evidence="2">DSM 4</strain>
    </source>
</reference>
<dbReference type="EMBL" id="LGUF01000007">
    <property type="protein sequence ID" value="KON87394.1"/>
    <property type="molecule type" value="Genomic_DNA"/>
</dbReference>
<evidence type="ECO:0000313" key="1">
    <source>
        <dbReference type="EMBL" id="KON87394.1"/>
    </source>
</evidence>
<gene>
    <name evidence="1" type="ORF">AF332_11530</name>
</gene>
<organism evidence="1 2">
    <name type="scientific">Sporosarcina globispora</name>
    <name type="common">Bacillus globisporus</name>
    <dbReference type="NCBI Taxonomy" id="1459"/>
    <lineage>
        <taxon>Bacteria</taxon>
        <taxon>Bacillati</taxon>
        <taxon>Bacillota</taxon>
        <taxon>Bacilli</taxon>
        <taxon>Bacillales</taxon>
        <taxon>Caryophanaceae</taxon>
        <taxon>Sporosarcina</taxon>
    </lineage>
</organism>
<dbReference type="Proteomes" id="UP000037109">
    <property type="component" value="Unassembled WGS sequence"/>
</dbReference>
<accession>A0A0M0GC13</accession>